<evidence type="ECO:0000313" key="1">
    <source>
        <dbReference type="EMBL" id="MRY60691.1"/>
    </source>
</evidence>
<dbReference type="Proteomes" id="UP000463337">
    <property type="component" value="Unassembled WGS sequence"/>
</dbReference>
<evidence type="ECO:0000313" key="2">
    <source>
        <dbReference type="Proteomes" id="UP000463337"/>
    </source>
</evidence>
<dbReference type="AlphaFoldDB" id="A0A7K0GP47"/>
<dbReference type="EMBL" id="WKLT01000089">
    <property type="protein sequence ID" value="MRY60691.1"/>
    <property type="molecule type" value="Genomic_DNA"/>
</dbReference>
<proteinExistence type="predicted"/>
<evidence type="ECO:0008006" key="3">
    <source>
        <dbReference type="Google" id="ProtNLM"/>
    </source>
</evidence>
<protein>
    <recommendedName>
        <fullName evidence="3">XRE family transcriptional regulator</fullName>
    </recommendedName>
</protein>
<name>A0A7K0GP47_PARDI</name>
<comment type="caution">
    <text evidence="1">The sequence shown here is derived from an EMBL/GenBank/DDBJ whole genome shotgun (WGS) entry which is preliminary data.</text>
</comment>
<accession>A0A7K0GP47</accession>
<reference evidence="1 2" key="1">
    <citation type="journal article" date="2019" name="Nat. Med.">
        <title>A library of human gut bacterial isolates paired with longitudinal multiomics data enables mechanistic microbiome research.</title>
        <authorList>
            <person name="Poyet M."/>
            <person name="Groussin M."/>
            <person name="Gibbons S.M."/>
            <person name="Avila-Pacheco J."/>
            <person name="Jiang X."/>
            <person name="Kearney S.M."/>
            <person name="Perrotta A.R."/>
            <person name="Berdy B."/>
            <person name="Zhao S."/>
            <person name="Lieberman T.D."/>
            <person name="Swanson P.K."/>
            <person name="Smith M."/>
            <person name="Roesemann S."/>
            <person name="Alexander J.E."/>
            <person name="Rich S.A."/>
            <person name="Livny J."/>
            <person name="Vlamakis H."/>
            <person name="Clish C."/>
            <person name="Bullock K."/>
            <person name="Deik A."/>
            <person name="Scott J."/>
            <person name="Pierce K.A."/>
            <person name="Xavier R.J."/>
            <person name="Alm E.J."/>
        </authorList>
    </citation>
    <scope>NUCLEOTIDE SEQUENCE [LARGE SCALE GENOMIC DNA]</scope>
    <source>
        <strain evidence="1 2">BIOML-A41</strain>
    </source>
</reference>
<gene>
    <name evidence="1" type="ORF">GKD59_22970</name>
</gene>
<organism evidence="1 2">
    <name type="scientific">Parabacteroides distasonis</name>
    <dbReference type="NCBI Taxonomy" id="823"/>
    <lineage>
        <taxon>Bacteria</taxon>
        <taxon>Pseudomonadati</taxon>
        <taxon>Bacteroidota</taxon>
        <taxon>Bacteroidia</taxon>
        <taxon>Bacteroidales</taxon>
        <taxon>Tannerellaceae</taxon>
        <taxon>Parabacteroides</taxon>
    </lineage>
</organism>
<dbReference type="RefSeq" id="WP_129984618.1">
    <property type="nucleotide sequence ID" value="NZ_RCYP01000044.1"/>
</dbReference>
<sequence>MTDSLKPLDVCELLKKEIDCNNIPFEIVSEATGIPAKRVERIYYNDLPKEDEMVSILEWVGK</sequence>